<evidence type="ECO:0008006" key="3">
    <source>
        <dbReference type="Google" id="ProtNLM"/>
    </source>
</evidence>
<protein>
    <recommendedName>
        <fullName evidence="3">Type II secretion system protein GspG C-terminal domain-containing protein</fullName>
    </recommendedName>
</protein>
<dbReference type="SUPFAM" id="SSF54523">
    <property type="entry name" value="Pili subunits"/>
    <property type="match status" value="1"/>
</dbReference>
<name>A0A2H0VBS1_9BACT</name>
<reference evidence="2" key="1">
    <citation type="submission" date="2017-09" db="EMBL/GenBank/DDBJ databases">
        <title>Depth-based differentiation of microbial function through sediment-hosted aquifers and enrichment of novel symbionts in the deep terrestrial subsurface.</title>
        <authorList>
            <person name="Probst A.J."/>
            <person name="Ladd B."/>
            <person name="Jarett J.K."/>
            <person name="Geller-Mcgrath D.E."/>
            <person name="Sieber C.M.K."/>
            <person name="Emerson J.B."/>
            <person name="Anantharaman K."/>
            <person name="Thomas B.C."/>
            <person name="Malmstrom R."/>
            <person name="Stieglmeier M."/>
            <person name="Klingl A."/>
            <person name="Woyke T."/>
            <person name="Ryan C.M."/>
            <person name="Banfield J.F."/>
        </authorList>
    </citation>
    <scope>NUCLEOTIDE SEQUENCE [LARGE SCALE GENOMIC DNA]</scope>
</reference>
<comment type="caution">
    <text evidence="1">The sequence shown here is derived from an EMBL/GenBank/DDBJ whole genome shotgun (WGS) entry which is preliminary data.</text>
</comment>
<accession>A0A2H0VBS1</accession>
<feature type="non-terminal residue" evidence="1">
    <location>
        <position position="1"/>
    </location>
</feature>
<dbReference type="InterPro" id="IPR045584">
    <property type="entry name" value="Pilin-like"/>
</dbReference>
<organism evidence="1 2">
    <name type="scientific">Candidatus Doudnabacteria bacterium CG10_big_fil_rev_8_21_14_0_10_42_18</name>
    <dbReference type="NCBI Taxonomy" id="1974552"/>
    <lineage>
        <taxon>Bacteria</taxon>
        <taxon>Candidatus Doudnaibacteriota</taxon>
    </lineage>
</organism>
<evidence type="ECO:0000313" key="2">
    <source>
        <dbReference type="Proteomes" id="UP000230922"/>
    </source>
</evidence>
<sequence length="136" mass="14129">VVIAIIGLLASVVLLALNSARAKSRDAKRLADMRQIASAMELFFNDRSSYPTTGIVNGAPMTTANMTTAGLVPSYIGSIPDAPQPYDTPGCSSQTENAYKYSVFNSGASYTIGFCLGAQTGGYSGTPHTLSPAGIQ</sequence>
<dbReference type="AlphaFoldDB" id="A0A2H0VBS1"/>
<dbReference type="Gene3D" id="3.30.700.10">
    <property type="entry name" value="Glycoprotein, Type 4 Pilin"/>
    <property type="match status" value="1"/>
</dbReference>
<gene>
    <name evidence="1" type="ORF">COT92_00460</name>
</gene>
<dbReference type="EMBL" id="PFAK01000006">
    <property type="protein sequence ID" value="PIR96552.1"/>
    <property type="molecule type" value="Genomic_DNA"/>
</dbReference>
<evidence type="ECO:0000313" key="1">
    <source>
        <dbReference type="EMBL" id="PIR96552.1"/>
    </source>
</evidence>
<dbReference type="Proteomes" id="UP000230922">
    <property type="component" value="Unassembled WGS sequence"/>
</dbReference>
<proteinExistence type="predicted"/>